<dbReference type="InterPro" id="IPR009057">
    <property type="entry name" value="Homeodomain-like_sf"/>
</dbReference>
<evidence type="ECO:0000313" key="5">
    <source>
        <dbReference type="EMBL" id="CAB4871432.1"/>
    </source>
</evidence>
<dbReference type="InterPro" id="IPR001647">
    <property type="entry name" value="HTH_TetR"/>
</dbReference>
<dbReference type="Gene3D" id="1.10.357.10">
    <property type="entry name" value="Tetracycline Repressor, domain 2"/>
    <property type="match status" value="2"/>
</dbReference>
<dbReference type="InterPro" id="IPR050109">
    <property type="entry name" value="HTH-type_TetR-like_transc_reg"/>
</dbReference>
<evidence type="ECO:0000259" key="4">
    <source>
        <dbReference type="PROSITE" id="PS50977"/>
    </source>
</evidence>
<reference evidence="5" key="1">
    <citation type="submission" date="2020-05" db="EMBL/GenBank/DDBJ databases">
        <authorList>
            <person name="Chiriac C."/>
            <person name="Salcher M."/>
            <person name="Ghai R."/>
            <person name="Kavagutti S V."/>
        </authorList>
    </citation>
    <scope>NUCLEOTIDE SEQUENCE</scope>
</reference>
<dbReference type="GO" id="GO:0003700">
    <property type="term" value="F:DNA-binding transcription factor activity"/>
    <property type="evidence" value="ECO:0007669"/>
    <property type="project" value="TreeGrafter"/>
</dbReference>
<dbReference type="PANTHER" id="PTHR30055">
    <property type="entry name" value="HTH-TYPE TRANSCRIPTIONAL REGULATOR RUTR"/>
    <property type="match status" value="1"/>
</dbReference>
<dbReference type="Pfam" id="PF00440">
    <property type="entry name" value="TetR_N"/>
    <property type="match status" value="2"/>
</dbReference>
<proteinExistence type="predicted"/>
<dbReference type="PANTHER" id="PTHR30055:SF234">
    <property type="entry name" value="HTH-TYPE TRANSCRIPTIONAL REGULATOR BETI"/>
    <property type="match status" value="1"/>
</dbReference>
<accession>A0A6J7DKD8</accession>
<evidence type="ECO:0000256" key="2">
    <source>
        <dbReference type="ARBA" id="ARBA00023125"/>
    </source>
</evidence>
<protein>
    <submittedName>
        <fullName evidence="5">Unannotated protein</fullName>
    </submittedName>
</protein>
<feature type="domain" description="HTH tetR-type" evidence="4">
    <location>
        <begin position="15"/>
        <end position="75"/>
    </location>
</feature>
<organism evidence="5">
    <name type="scientific">freshwater metagenome</name>
    <dbReference type="NCBI Taxonomy" id="449393"/>
    <lineage>
        <taxon>unclassified sequences</taxon>
        <taxon>metagenomes</taxon>
        <taxon>ecological metagenomes</taxon>
    </lineage>
</organism>
<evidence type="ECO:0000256" key="3">
    <source>
        <dbReference type="ARBA" id="ARBA00023163"/>
    </source>
</evidence>
<dbReference type="AlphaFoldDB" id="A0A6J7DKD8"/>
<dbReference type="GO" id="GO:0000976">
    <property type="term" value="F:transcription cis-regulatory region binding"/>
    <property type="evidence" value="ECO:0007669"/>
    <property type="project" value="TreeGrafter"/>
</dbReference>
<evidence type="ECO:0000256" key="1">
    <source>
        <dbReference type="ARBA" id="ARBA00023015"/>
    </source>
</evidence>
<keyword evidence="2" id="KW-0238">DNA-binding</keyword>
<feature type="domain" description="HTH tetR-type" evidence="4">
    <location>
        <begin position="214"/>
        <end position="274"/>
    </location>
</feature>
<sequence length="400" mass="44461">MTESAAPTRREMQRAETDKQIHDAALRLLATSGTDGLSLPAIAQASGFSTGPIYSRFGGADDVIVVLWDLYLRDELVRVITLQLSWVNGSGPITDDLRELYEAPGDVVNALIEVMATLRRYSFAREVVQPQIQEILADAAMRYPEMPDSIFKMQIGYLLGSIFARPIFAPVLLDHLFEGLEITRRLADSRHAWDARTRSKASVPFTIPEIDGEANVRREFIRGALETIAVTGVEGASAQRIARAAGYGFSTAYSYFKSKHELADEALKIVIGQVFSLNHQSYVLVDHQEFVRRIIAVQRGALSEQGRLLRQLRVESVVAARHSTVLSRHAQVAFTDVIENAKRLGEVRGDGEFSRLATWTIIATHAFAVPLLSGCSHYGNDIDWTPVAEQLFFVRDNFKA</sequence>
<gene>
    <name evidence="5" type="ORF">UFOPK3381_00831</name>
</gene>
<dbReference type="PROSITE" id="PS50977">
    <property type="entry name" value="HTH_TETR_2"/>
    <property type="match status" value="2"/>
</dbReference>
<keyword evidence="3" id="KW-0804">Transcription</keyword>
<dbReference type="EMBL" id="CAFBLN010000029">
    <property type="protein sequence ID" value="CAB4871432.1"/>
    <property type="molecule type" value="Genomic_DNA"/>
</dbReference>
<name>A0A6J7DKD8_9ZZZZ</name>
<keyword evidence="1" id="KW-0805">Transcription regulation</keyword>
<dbReference type="SUPFAM" id="SSF46689">
    <property type="entry name" value="Homeodomain-like"/>
    <property type="match status" value="2"/>
</dbReference>